<dbReference type="Proteomes" id="UP001374579">
    <property type="component" value="Unassembled WGS sequence"/>
</dbReference>
<dbReference type="InterPro" id="IPR029044">
    <property type="entry name" value="Nucleotide-diphossugar_trans"/>
</dbReference>
<dbReference type="GO" id="GO:0035269">
    <property type="term" value="P:protein O-linked glycosylation via mannose"/>
    <property type="evidence" value="ECO:0007669"/>
    <property type="project" value="TreeGrafter"/>
</dbReference>
<dbReference type="PROSITE" id="PS01295">
    <property type="entry name" value="ISPD"/>
    <property type="match status" value="1"/>
</dbReference>
<accession>A0AAN9G2L1</accession>
<dbReference type="Gene3D" id="3.90.550.10">
    <property type="entry name" value="Spore Coat Polysaccharide Biosynthesis Protein SpsA, Chain A"/>
    <property type="match status" value="1"/>
</dbReference>
<reference evidence="6 7" key="1">
    <citation type="submission" date="2024-02" db="EMBL/GenBank/DDBJ databases">
        <title>Chromosome-scale genome assembly of the rough periwinkle Littorina saxatilis.</title>
        <authorList>
            <person name="De Jode A."/>
            <person name="Faria R."/>
            <person name="Formenti G."/>
            <person name="Sims Y."/>
            <person name="Smith T.P."/>
            <person name="Tracey A."/>
            <person name="Wood J.M.D."/>
            <person name="Zagrodzka Z.B."/>
            <person name="Johannesson K."/>
            <person name="Butlin R.K."/>
            <person name="Leder E.H."/>
        </authorList>
    </citation>
    <scope>NUCLEOTIDE SEQUENCE [LARGE SCALE GENOMIC DNA]</scope>
    <source>
        <strain evidence="6">Snail1</strain>
        <tissue evidence="6">Muscle</tissue>
    </source>
</reference>
<dbReference type="EMBL" id="JBAMIC010000021">
    <property type="protein sequence ID" value="KAK7093063.1"/>
    <property type="molecule type" value="Genomic_DNA"/>
</dbReference>
<evidence type="ECO:0000256" key="5">
    <source>
        <dbReference type="SAM" id="MobiDB-lite"/>
    </source>
</evidence>
<evidence type="ECO:0000256" key="4">
    <source>
        <dbReference type="ARBA" id="ARBA00069967"/>
    </source>
</evidence>
<dbReference type="FunFam" id="3.90.550.10:FF:000003">
    <property type="entry name" value="2-C-methyl-D-erythritol 4-phosphate cytidylyltransferase"/>
    <property type="match status" value="1"/>
</dbReference>
<dbReference type="GO" id="GO:0008299">
    <property type="term" value="P:isoprenoid biosynthetic process"/>
    <property type="evidence" value="ECO:0007669"/>
    <property type="project" value="InterPro"/>
</dbReference>
<keyword evidence="3" id="KW-0548">Nucleotidyltransferase</keyword>
<dbReference type="GO" id="GO:0005829">
    <property type="term" value="C:cytosol"/>
    <property type="evidence" value="ECO:0007669"/>
    <property type="project" value="TreeGrafter"/>
</dbReference>
<evidence type="ECO:0000313" key="7">
    <source>
        <dbReference type="Proteomes" id="UP001374579"/>
    </source>
</evidence>
<protein>
    <recommendedName>
        <fullName evidence="4">2-C-methyl-D-erythritol 4-phosphate cytidylyltransferase, chloroplastic</fullName>
    </recommendedName>
</protein>
<evidence type="ECO:0000256" key="1">
    <source>
        <dbReference type="ARBA" id="ARBA00009789"/>
    </source>
</evidence>
<evidence type="ECO:0000313" key="6">
    <source>
        <dbReference type="EMBL" id="KAK7093063.1"/>
    </source>
</evidence>
<dbReference type="AlphaFoldDB" id="A0AAN9G2L1"/>
<gene>
    <name evidence="6" type="ORF">V1264_008716</name>
</gene>
<dbReference type="InterPro" id="IPR018294">
    <property type="entry name" value="ISPD_synthase_CS"/>
</dbReference>
<comment type="similarity">
    <text evidence="1">Belongs to the IspD/TarI cytidylyltransferase family. IspD subfamily.</text>
</comment>
<comment type="caution">
    <text evidence="6">The sequence shown here is derived from an EMBL/GenBank/DDBJ whole genome shotgun (WGS) entry which is preliminary data.</text>
</comment>
<dbReference type="SUPFAM" id="SSF53448">
    <property type="entry name" value="Nucleotide-diphospho-sugar transferases"/>
    <property type="match status" value="1"/>
</dbReference>
<proteinExistence type="inferred from homology"/>
<evidence type="ECO:0000256" key="3">
    <source>
        <dbReference type="ARBA" id="ARBA00022695"/>
    </source>
</evidence>
<feature type="compositionally biased region" description="Basic and acidic residues" evidence="5">
    <location>
        <begin position="351"/>
        <end position="364"/>
    </location>
</feature>
<feature type="region of interest" description="Disordered" evidence="5">
    <location>
        <begin position="348"/>
        <end position="384"/>
    </location>
</feature>
<dbReference type="CDD" id="cd02516">
    <property type="entry name" value="CDP-ME_synthetase"/>
    <property type="match status" value="1"/>
</dbReference>
<dbReference type="PANTHER" id="PTHR43015">
    <property type="entry name" value="D-RIBITOL-5-PHOSPHATE CYTIDYLYLTRANSFERASE"/>
    <property type="match status" value="1"/>
</dbReference>
<dbReference type="GO" id="GO:0047349">
    <property type="term" value="F:D-ribitol-5-phosphate cytidylyltransferase activity"/>
    <property type="evidence" value="ECO:0007669"/>
    <property type="project" value="TreeGrafter"/>
</dbReference>
<feature type="region of interest" description="Disordered" evidence="5">
    <location>
        <begin position="269"/>
        <end position="292"/>
    </location>
</feature>
<dbReference type="GO" id="GO:0050518">
    <property type="term" value="F:2-C-methyl-D-erythritol 4-phosphate cytidylyltransferase activity"/>
    <property type="evidence" value="ECO:0007669"/>
    <property type="project" value="UniProtKB-ARBA"/>
</dbReference>
<organism evidence="6 7">
    <name type="scientific">Littorina saxatilis</name>
    <dbReference type="NCBI Taxonomy" id="31220"/>
    <lineage>
        <taxon>Eukaryota</taxon>
        <taxon>Metazoa</taxon>
        <taxon>Spiralia</taxon>
        <taxon>Lophotrochozoa</taxon>
        <taxon>Mollusca</taxon>
        <taxon>Gastropoda</taxon>
        <taxon>Caenogastropoda</taxon>
        <taxon>Littorinimorpha</taxon>
        <taxon>Littorinoidea</taxon>
        <taxon>Littorinidae</taxon>
        <taxon>Littorina</taxon>
    </lineage>
</organism>
<feature type="compositionally biased region" description="Polar residues" evidence="5">
    <location>
        <begin position="366"/>
        <end position="378"/>
    </location>
</feature>
<keyword evidence="7" id="KW-1185">Reference proteome</keyword>
<sequence>METDIGYGVGMVLPAAGCGERMKLTTPKQFCDVNGRPLICYTIDCFHRLPWIQSIVISTSKRHVEELRELVSRYGFDKVVVVEGGSTRHRSIHAGVKTLQQVCADVEVVVIHDAVRPFVAQHMLEKIVKAAHCHGAAGVCRPLVSTVIARDADQRLMESLDRSRYYNSEMPQAFQLPVISNAYSKCTSDDFDHGTECLLLAMKYSGVHAKIVDGSADLWKVTYKKDLSAAEAVIKERLTRVAVIGGNVWPQLSDMIAEQLKSLQFQVIQDSQSEQDMSKPPDSSQSGPNSDNTFVILHADLNASEPHLNIVNTDVNNASGDTAVARNNTNGLENCGNALHSECLSNADTKASNRTERPESEDSGNKVATTLNHTASNESKGSGLLSKMKSVQGQILPSQSHPGLVDYSFIHIFRVSMETEGVELQGELSKSIMKLSKDCQGKGVLVYGILALGEVSAERISEMTATVIQRGHISFSGQLFLVC</sequence>
<dbReference type="PANTHER" id="PTHR43015:SF1">
    <property type="entry name" value="D-RIBITOL-5-PHOSPHATE CYTIDYLYLTRANSFERASE"/>
    <property type="match status" value="1"/>
</dbReference>
<dbReference type="Pfam" id="PF01128">
    <property type="entry name" value="IspD"/>
    <property type="match status" value="1"/>
</dbReference>
<name>A0AAN9G2L1_9CAEN</name>
<dbReference type="InterPro" id="IPR034683">
    <property type="entry name" value="IspD/TarI"/>
</dbReference>
<evidence type="ECO:0000256" key="2">
    <source>
        <dbReference type="ARBA" id="ARBA00022679"/>
    </source>
</evidence>
<keyword evidence="2" id="KW-0808">Transferase</keyword>